<name>A0A7X3LUW8_9HYPH</name>
<dbReference type="InterPro" id="IPR028082">
    <property type="entry name" value="Peripla_BP_I"/>
</dbReference>
<accession>A0A7X3LUW8</accession>
<dbReference type="InterPro" id="IPR010982">
    <property type="entry name" value="Lambda_DNA-bd_dom_sf"/>
</dbReference>
<dbReference type="Pfam" id="PF00356">
    <property type="entry name" value="LacI"/>
    <property type="match status" value="1"/>
</dbReference>
<dbReference type="Gene3D" id="3.40.50.2300">
    <property type="match status" value="2"/>
</dbReference>
<evidence type="ECO:0000256" key="4">
    <source>
        <dbReference type="ARBA" id="ARBA00023163"/>
    </source>
</evidence>
<dbReference type="SMART" id="SM00354">
    <property type="entry name" value="HTH_LACI"/>
    <property type="match status" value="1"/>
</dbReference>
<evidence type="ECO:0000256" key="1">
    <source>
        <dbReference type="ARBA" id="ARBA00022491"/>
    </source>
</evidence>
<dbReference type="Proteomes" id="UP000433101">
    <property type="component" value="Unassembled WGS sequence"/>
</dbReference>
<dbReference type="AlphaFoldDB" id="A0A7X3LUW8"/>
<dbReference type="InterPro" id="IPR000843">
    <property type="entry name" value="HTH_LacI"/>
</dbReference>
<comment type="caution">
    <text evidence="6">The sequence shown here is derived from an EMBL/GenBank/DDBJ whole genome shotgun (WGS) entry which is preliminary data.</text>
</comment>
<dbReference type="Pfam" id="PF13377">
    <property type="entry name" value="Peripla_BP_3"/>
    <property type="match status" value="1"/>
</dbReference>
<protein>
    <submittedName>
        <fullName evidence="6">LacI family DNA-binding transcriptional regulator</fullName>
    </submittedName>
</protein>
<dbReference type="SUPFAM" id="SSF47413">
    <property type="entry name" value="lambda repressor-like DNA-binding domains"/>
    <property type="match status" value="1"/>
</dbReference>
<dbReference type="PROSITE" id="PS00356">
    <property type="entry name" value="HTH_LACI_1"/>
    <property type="match status" value="1"/>
</dbReference>
<organism evidence="6 7">
    <name type="scientific">Stappia sediminis</name>
    <dbReference type="NCBI Taxonomy" id="2692190"/>
    <lineage>
        <taxon>Bacteria</taxon>
        <taxon>Pseudomonadati</taxon>
        <taxon>Pseudomonadota</taxon>
        <taxon>Alphaproteobacteria</taxon>
        <taxon>Hyphomicrobiales</taxon>
        <taxon>Stappiaceae</taxon>
        <taxon>Stappia</taxon>
    </lineage>
</organism>
<evidence type="ECO:0000313" key="7">
    <source>
        <dbReference type="Proteomes" id="UP000433101"/>
    </source>
</evidence>
<gene>
    <name evidence="6" type="ORF">GR183_11650</name>
</gene>
<dbReference type="EMBL" id="WUMV01000003">
    <property type="protein sequence ID" value="MXN65557.1"/>
    <property type="molecule type" value="Genomic_DNA"/>
</dbReference>
<reference evidence="6 7" key="1">
    <citation type="submission" date="2019-12" db="EMBL/GenBank/DDBJ databases">
        <authorList>
            <person name="Li M."/>
        </authorList>
    </citation>
    <scope>NUCLEOTIDE SEQUENCE [LARGE SCALE GENOMIC DNA]</scope>
    <source>
        <strain evidence="6 7">GBMRC 2046</strain>
    </source>
</reference>
<keyword evidence="2" id="KW-0805">Transcription regulation</keyword>
<keyword evidence="3 6" id="KW-0238">DNA-binding</keyword>
<keyword evidence="7" id="KW-1185">Reference proteome</keyword>
<feature type="domain" description="HTH lacI-type" evidence="5">
    <location>
        <begin position="6"/>
        <end position="60"/>
    </location>
</feature>
<sequence length="346" mass="37807">MIKPLPRIRDVATAAGVSTATVSRALSHPERVSKETRERVLAAVEKTGYTINYAARNLRRRRTGSIVVLVPNLANPFFSAILSAIASEIAPAGYNVLIADTAQPPHSEQRILEYLNNNRADGLILLDGTLKGVIARGQETSSSLPPLIFACEWLSEDGYPSVRIDNSQGARLAIRHLVELGHTKIGHVMGPPENVLTVERRRGARDAILEADLEIREDWFFPGDFTMASGAGAARAWLSLKERPTAVFCSSDEMAFGFISELHRNGLEVPDAVSVVGFDDIEISKRFVPALTTVHQPRARIGRKAARLLLDLIDGDDEDRLAARAAGPEILPIELVLRESTKAVRT</sequence>
<dbReference type="GO" id="GO:0000976">
    <property type="term" value="F:transcription cis-regulatory region binding"/>
    <property type="evidence" value="ECO:0007669"/>
    <property type="project" value="TreeGrafter"/>
</dbReference>
<keyword evidence="1" id="KW-0678">Repressor</keyword>
<dbReference type="CDD" id="cd06284">
    <property type="entry name" value="PBP1_LacI-like"/>
    <property type="match status" value="1"/>
</dbReference>
<dbReference type="PROSITE" id="PS50932">
    <property type="entry name" value="HTH_LACI_2"/>
    <property type="match status" value="1"/>
</dbReference>
<dbReference type="InterPro" id="IPR046335">
    <property type="entry name" value="LacI/GalR-like_sensor"/>
</dbReference>
<evidence type="ECO:0000256" key="2">
    <source>
        <dbReference type="ARBA" id="ARBA00023015"/>
    </source>
</evidence>
<dbReference type="CDD" id="cd01392">
    <property type="entry name" value="HTH_LacI"/>
    <property type="match status" value="1"/>
</dbReference>
<evidence type="ECO:0000313" key="6">
    <source>
        <dbReference type="EMBL" id="MXN65557.1"/>
    </source>
</evidence>
<proteinExistence type="predicted"/>
<dbReference type="PANTHER" id="PTHR30146:SF151">
    <property type="entry name" value="HTH-TYPE TRANSCRIPTIONAL REPRESSOR CYTR"/>
    <property type="match status" value="1"/>
</dbReference>
<dbReference type="SUPFAM" id="SSF53822">
    <property type="entry name" value="Periplasmic binding protein-like I"/>
    <property type="match status" value="1"/>
</dbReference>
<evidence type="ECO:0000256" key="3">
    <source>
        <dbReference type="ARBA" id="ARBA00023125"/>
    </source>
</evidence>
<dbReference type="PANTHER" id="PTHR30146">
    <property type="entry name" value="LACI-RELATED TRANSCRIPTIONAL REPRESSOR"/>
    <property type="match status" value="1"/>
</dbReference>
<evidence type="ECO:0000259" key="5">
    <source>
        <dbReference type="PROSITE" id="PS50932"/>
    </source>
</evidence>
<dbReference type="GO" id="GO:0003700">
    <property type="term" value="F:DNA-binding transcription factor activity"/>
    <property type="evidence" value="ECO:0007669"/>
    <property type="project" value="TreeGrafter"/>
</dbReference>
<dbReference type="Gene3D" id="1.10.260.40">
    <property type="entry name" value="lambda repressor-like DNA-binding domains"/>
    <property type="match status" value="1"/>
</dbReference>
<keyword evidence="4" id="KW-0804">Transcription</keyword>